<keyword evidence="4" id="KW-1185">Reference proteome</keyword>
<proteinExistence type="predicted"/>
<accession>A0A7S8E770</accession>
<keyword evidence="1" id="KW-0812">Transmembrane</keyword>
<feature type="chain" id="PRO_5032281413" evidence="2">
    <location>
        <begin position="29"/>
        <end position="116"/>
    </location>
</feature>
<evidence type="ECO:0000313" key="4">
    <source>
        <dbReference type="Proteomes" id="UP000594468"/>
    </source>
</evidence>
<dbReference type="AlphaFoldDB" id="A0A7S8E770"/>
<dbReference type="RefSeq" id="WP_195169661.1">
    <property type="nucleotide sequence ID" value="NZ_CP062983.1"/>
</dbReference>
<keyword evidence="1" id="KW-0472">Membrane</keyword>
<keyword evidence="1" id="KW-1133">Transmembrane helix</keyword>
<dbReference type="Proteomes" id="UP000594468">
    <property type="component" value="Chromosome"/>
</dbReference>
<keyword evidence="2" id="KW-0732">Signal</keyword>
<feature type="signal peptide" evidence="2">
    <location>
        <begin position="1"/>
        <end position="28"/>
    </location>
</feature>
<evidence type="ECO:0000313" key="3">
    <source>
        <dbReference type="EMBL" id="QPC81589.1"/>
    </source>
</evidence>
<feature type="transmembrane region" description="Helical" evidence="1">
    <location>
        <begin position="83"/>
        <end position="108"/>
    </location>
</feature>
<organism evidence="3 4">
    <name type="scientific">Phototrophicus methaneseepsis</name>
    <dbReference type="NCBI Taxonomy" id="2710758"/>
    <lineage>
        <taxon>Bacteria</taxon>
        <taxon>Bacillati</taxon>
        <taxon>Chloroflexota</taxon>
        <taxon>Candidatus Thermofontia</taxon>
        <taxon>Phototrophicales</taxon>
        <taxon>Phototrophicaceae</taxon>
        <taxon>Phototrophicus</taxon>
    </lineage>
</organism>
<name>A0A7S8E770_9CHLR</name>
<reference evidence="3 4" key="1">
    <citation type="submission" date="2020-02" db="EMBL/GenBank/DDBJ databases">
        <authorList>
            <person name="Zheng R.K."/>
            <person name="Sun C.M."/>
        </authorList>
    </citation>
    <scope>NUCLEOTIDE SEQUENCE [LARGE SCALE GENOMIC DNA]</scope>
    <source>
        <strain evidence="4">rifampicinis</strain>
    </source>
</reference>
<gene>
    <name evidence="3" type="ORF">G4Y79_18110</name>
</gene>
<dbReference type="KEGG" id="pmet:G4Y79_18110"/>
<evidence type="ECO:0000256" key="2">
    <source>
        <dbReference type="SAM" id="SignalP"/>
    </source>
</evidence>
<protein>
    <submittedName>
        <fullName evidence="3">Uncharacterized protein</fullName>
    </submittedName>
</protein>
<dbReference type="EMBL" id="CP062983">
    <property type="protein sequence ID" value="QPC81589.1"/>
    <property type="molecule type" value="Genomic_DNA"/>
</dbReference>
<sequence>MPIVKRFKFVYPFVLLLTLILIAWPAQAQSATPAVVITPDTARTPAALQTQEAVLLPTANVIRTEIALTATAFPLTPQQTDDALGVAFLLGIGSMLFVLALSGVGFWLSSRPKRDV</sequence>
<evidence type="ECO:0000256" key="1">
    <source>
        <dbReference type="SAM" id="Phobius"/>
    </source>
</evidence>